<dbReference type="PANTHER" id="PTHR33710">
    <property type="entry name" value="BNAC02G09200D PROTEIN"/>
    <property type="match status" value="1"/>
</dbReference>
<name>A0ABR2B7U9_9ROSI</name>
<dbReference type="InterPro" id="IPR036691">
    <property type="entry name" value="Endo/exonu/phosph_ase_sf"/>
</dbReference>
<protein>
    <submittedName>
        <fullName evidence="1">Uncharacterized protein</fullName>
    </submittedName>
</protein>
<organism evidence="1 2">
    <name type="scientific">Hibiscus sabdariffa</name>
    <name type="common">roselle</name>
    <dbReference type="NCBI Taxonomy" id="183260"/>
    <lineage>
        <taxon>Eukaryota</taxon>
        <taxon>Viridiplantae</taxon>
        <taxon>Streptophyta</taxon>
        <taxon>Embryophyta</taxon>
        <taxon>Tracheophyta</taxon>
        <taxon>Spermatophyta</taxon>
        <taxon>Magnoliopsida</taxon>
        <taxon>eudicotyledons</taxon>
        <taxon>Gunneridae</taxon>
        <taxon>Pentapetalae</taxon>
        <taxon>rosids</taxon>
        <taxon>malvids</taxon>
        <taxon>Malvales</taxon>
        <taxon>Malvaceae</taxon>
        <taxon>Malvoideae</taxon>
        <taxon>Hibiscus</taxon>
    </lineage>
</organism>
<keyword evidence="2" id="KW-1185">Reference proteome</keyword>
<sequence length="211" mass="24525">MHTSDQFVNAMVYGPSVSKEVQLTVIYTSPSYAFHKHIWSKIGQVKPSLDVSCVIGGDFKAILSDEERVGGSIHTTRGSRLFRDFIFSYGLIDLGFKGPPFTWTRGNLHERLDCCLVNDQWMLNYGDVFVWHLDKLGFDHRPLLLRLSDDEDRRVNRPFHFISMCQDRNHFQEFLLSVWSHSSTLAVNLDMFRNLVGHWNFEGFEHIGQRK</sequence>
<dbReference type="SUPFAM" id="SSF56219">
    <property type="entry name" value="DNase I-like"/>
    <property type="match status" value="1"/>
</dbReference>
<dbReference type="Proteomes" id="UP001472677">
    <property type="component" value="Unassembled WGS sequence"/>
</dbReference>
<reference evidence="1 2" key="1">
    <citation type="journal article" date="2024" name="G3 (Bethesda)">
        <title>Genome assembly of Hibiscus sabdariffa L. provides insights into metabolisms of medicinal natural products.</title>
        <authorList>
            <person name="Kim T."/>
        </authorList>
    </citation>
    <scope>NUCLEOTIDE SEQUENCE [LARGE SCALE GENOMIC DNA]</scope>
    <source>
        <strain evidence="1">TK-2024</strain>
        <tissue evidence="1">Old leaves</tissue>
    </source>
</reference>
<dbReference type="PANTHER" id="PTHR33710:SF77">
    <property type="entry name" value="DNASE I-LIKE SUPERFAMILY PROTEIN"/>
    <property type="match status" value="1"/>
</dbReference>
<comment type="caution">
    <text evidence="1">The sequence shown here is derived from an EMBL/GenBank/DDBJ whole genome shotgun (WGS) entry which is preliminary data.</text>
</comment>
<accession>A0ABR2B7U9</accession>
<evidence type="ECO:0000313" key="2">
    <source>
        <dbReference type="Proteomes" id="UP001472677"/>
    </source>
</evidence>
<evidence type="ECO:0000313" key="1">
    <source>
        <dbReference type="EMBL" id="KAK8503043.1"/>
    </source>
</evidence>
<proteinExistence type="predicted"/>
<dbReference type="EMBL" id="JBBPBM010000155">
    <property type="protein sequence ID" value="KAK8503043.1"/>
    <property type="molecule type" value="Genomic_DNA"/>
</dbReference>
<gene>
    <name evidence="1" type="ORF">V6N12_011304</name>
</gene>
<dbReference type="Gene3D" id="3.60.10.10">
    <property type="entry name" value="Endonuclease/exonuclease/phosphatase"/>
    <property type="match status" value="1"/>
</dbReference>